<name>A0A0D3KRG3_EMIH1</name>
<evidence type="ECO:0000313" key="1">
    <source>
        <dbReference type="EnsemblProtists" id="EOD38348"/>
    </source>
</evidence>
<dbReference type="PaxDb" id="2903-EOD36027"/>
<organism evidence="1 2">
    <name type="scientific">Emiliania huxleyi (strain CCMP1516)</name>
    <dbReference type="NCBI Taxonomy" id="280463"/>
    <lineage>
        <taxon>Eukaryota</taxon>
        <taxon>Haptista</taxon>
        <taxon>Haptophyta</taxon>
        <taxon>Prymnesiophyceae</taxon>
        <taxon>Isochrysidales</taxon>
        <taxon>Noelaerhabdaceae</taxon>
        <taxon>Emiliania</taxon>
    </lineage>
</organism>
<dbReference type="InterPro" id="IPR013320">
    <property type="entry name" value="ConA-like_dom_sf"/>
</dbReference>
<dbReference type="Gene3D" id="2.60.120.200">
    <property type="match status" value="1"/>
</dbReference>
<dbReference type="HOGENOM" id="CLU_1597538_0_0_1"/>
<dbReference type="AlphaFoldDB" id="A0A0D3KRG3"/>
<dbReference type="GeneID" id="17283618"/>
<proteinExistence type="predicted"/>
<dbReference type="Proteomes" id="UP000013827">
    <property type="component" value="Unassembled WGS sequence"/>
</dbReference>
<evidence type="ECO:0008006" key="3">
    <source>
        <dbReference type="Google" id="ProtNLM"/>
    </source>
</evidence>
<dbReference type="SUPFAM" id="SSF49899">
    <property type="entry name" value="Concanavalin A-like lectins/glucanases"/>
    <property type="match status" value="1"/>
</dbReference>
<dbReference type="RefSeq" id="XP_005788456.1">
    <property type="nucleotide sequence ID" value="XM_005788399.1"/>
</dbReference>
<dbReference type="GeneID" id="17281298"/>
<reference evidence="2" key="1">
    <citation type="journal article" date="2013" name="Nature">
        <title>Pan genome of the phytoplankton Emiliania underpins its global distribution.</title>
        <authorList>
            <person name="Read B.A."/>
            <person name="Kegel J."/>
            <person name="Klute M.J."/>
            <person name="Kuo A."/>
            <person name="Lefebvre S.C."/>
            <person name="Maumus F."/>
            <person name="Mayer C."/>
            <person name="Miller J."/>
            <person name="Monier A."/>
            <person name="Salamov A."/>
            <person name="Young J."/>
            <person name="Aguilar M."/>
            <person name="Claverie J.M."/>
            <person name="Frickenhaus S."/>
            <person name="Gonzalez K."/>
            <person name="Herman E.K."/>
            <person name="Lin Y.C."/>
            <person name="Napier J."/>
            <person name="Ogata H."/>
            <person name="Sarno A.F."/>
            <person name="Shmutz J."/>
            <person name="Schroeder D."/>
            <person name="de Vargas C."/>
            <person name="Verret F."/>
            <person name="von Dassow P."/>
            <person name="Valentin K."/>
            <person name="Van de Peer Y."/>
            <person name="Wheeler G."/>
            <person name="Dacks J.B."/>
            <person name="Delwiche C.F."/>
            <person name="Dyhrman S.T."/>
            <person name="Glockner G."/>
            <person name="John U."/>
            <person name="Richards T."/>
            <person name="Worden A.Z."/>
            <person name="Zhang X."/>
            <person name="Grigoriev I.V."/>
            <person name="Allen A.E."/>
            <person name="Bidle K."/>
            <person name="Borodovsky M."/>
            <person name="Bowler C."/>
            <person name="Brownlee C."/>
            <person name="Cock J.M."/>
            <person name="Elias M."/>
            <person name="Gladyshev V.N."/>
            <person name="Groth M."/>
            <person name="Guda C."/>
            <person name="Hadaegh A."/>
            <person name="Iglesias-Rodriguez M.D."/>
            <person name="Jenkins J."/>
            <person name="Jones B.M."/>
            <person name="Lawson T."/>
            <person name="Leese F."/>
            <person name="Lindquist E."/>
            <person name="Lobanov A."/>
            <person name="Lomsadze A."/>
            <person name="Malik S.B."/>
            <person name="Marsh M.E."/>
            <person name="Mackinder L."/>
            <person name="Mock T."/>
            <person name="Mueller-Roeber B."/>
            <person name="Pagarete A."/>
            <person name="Parker M."/>
            <person name="Probert I."/>
            <person name="Quesneville H."/>
            <person name="Raines C."/>
            <person name="Rensing S.A."/>
            <person name="Riano-Pachon D.M."/>
            <person name="Richier S."/>
            <person name="Rokitta S."/>
            <person name="Shiraiwa Y."/>
            <person name="Soanes D.M."/>
            <person name="van der Giezen M."/>
            <person name="Wahlund T.M."/>
            <person name="Williams B."/>
            <person name="Wilson W."/>
            <person name="Wolfe G."/>
            <person name="Wurch L.L."/>
        </authorList>
    </citation>
    <scope>NUCLEOTIDE SEQUENCE</scope>
</reference>
<protein>
    <recommendedName>
        <fullName evidence="3">GH16 domain-containing protein</fullName>
    </recommendedName>
</protein>
<evidence type="ECO:0000313" key="2">
    <source>
        <dbReference type="Proteomes" id="UP000013827"/>
    </source>
</evidence>
<dbReference type="EnsemblProtists" id="EOD36027">
    <property type="protein sequence ID" value="EOD36027"/>
    <property type="gene ID" value="EMIHUDRAFT_423356"/>
</dbReference>
<dbReference type="EnsemblProtists" id="EOD38348">
    <property type="protein sequence ID" value="EOD38348"/>
    <property type="gene ID" value="EMIHUDRAFT_423149"/>
</dbReference>
<accession>A0A0D3KRG3</accession>
<dbReference type="KEGG" id="ehx:EMIHUDRAFT_423356"/>
<keyword evidence="2" id="KW-1185">Reference proteome</keyword>
<reference evidence="1" key="2">
    <citation type="submission" date="2024-10" db="UniProtKB">
        <authorList>
            <consortium name="EnsemblProtists"/>
        </authorList>
    </citation>
    <scope>IDENTIFICATION</scope>
</reference>
<sequence length="167" mass="19030">MWTTSTQWSKWKDGVGDAMRPAFTLHSYHSVPGDFAAARANKQAWVSYNEGAYADGTYDPHGYNDYRWVKMPNKIAWFVNERPVAEAWNGGGQVRMRIHNGRWWGGEFGDGLWAPFDDPRNPMFLIFNLAFGSGVSLGGAKDINRFRKNGELDRASMEYVRVWEVAS</sequence>
<dbReference type="KEGG" id="ehx:EMIHUDRAFT_423149"/>
<dbReference type="RefSeq" id="XP_005790777.1">
    <property type="nucleotide sequence ID" value="XM_005790720.1"/>
</dbReference>